<reference evidence="2" key="2">
    <citation type="submission" date="2010-04" db="EMBL/GenBank/DDBJ databases">
        <title>Genome sequence of Salinibacter ruber M8.</title>
        <authorList>
            <consortium name="Genoscope"/>
        </authorList>
    </citation>
    <scope>NUCLEOTIDE SEQUENCE [LARGE SCALE GENOMIC DNA]</scope>
    <source>
        <strain evidence="2">M8</strain>
    </source>
</reference>
<sequence length="423" mass="48683">MASPTYLPFANMTRMPFGSVLPVRMAVAVLAALLLTGADRARGQPHSAPAAAETTAVAQTSSVLTDEFVRTTGTEGLDRLYGMQFEAAKARFEKIDARYPDHPIGPFLQGLNLWWTIMLDLTDTSHDEAFAEQMNTVIDRCDALLAEDPDHFDAALFKAAAHGFLSRLHSNRYHWWKTLRNAQKAISYVQTVEEVAPERGDYVFGSGMYDYYAAILPEEYSLSKALMWMLPDGNKERGLTLLRETATNGHYVQTEAIYFLAKVHYLYEDDFRETRKWTERLRERHPNNPFFHTFEGRVYARWGRWGEARRIFEAVVERAEAGQAGYNTHMEEIAQLYLARDRLYRDAYREALQHLAELEQLTARETIEDTRYRVLGYLYQGMVYDALGRREMAVNRYRTVLNMEDASGAHERAERYLEEAYSG</sequence>
<dbReference type="HOGENOM" id="CLU_049860_0_0_10"/>
<organism evidence="1 2">
    <name type="scientific">Salinibacter ruber (strain M8)</name>
    <dbReference type="NCBI Taxonomy" id="761659"/>
    <lineage>
        <taxon>Bacteria</taxon>
        <taxon>Pseudomonadati</taxon>
        <taxon>Rhodothermota</taxon>
        <taxon>Rhodothermia</taxon>
        <taxon>Rhodothermales</taxon>
        <taxon>Salinibacteraceae</taxon>
        <taxon>Salinibacter</taxon>
    </lineage>
</organism>
<evidence type="ECO:0000313" key="1">
    <source>
        <dbReference type="EMBL" id="CBH25343.1"/>
    </source>
</evidence>
<proteinExistence type="predicted"/>
<dbReference type="Gene3D" id="1.25.40.10">
    <property type="entry name" value="Tetratricopeptide repeat domain"/>
    <property type="match status" value="1"/>
</dbReference>
<dbReference type="Proteomes" id="UP000000933">
    <property type="component" value="Chromosome"/>
</dbReference>
<dbReference type="KEGG" id="srm:SRM_02422"/>
<reference evidence="1 2" key="1">
    <citation type="journal article" date="2010" name="ISME J.">
        <title>Fine-scale evolution: genomic, phenotypic and ecological differentiation in two coexisting Salinibacter ruber strains.</title>
        <authorList>
            <person name="Pena A."/>
            <person name="Teeling H."/>
            <person name="Huerta-Cepas J."/>
            <person name="Santos F."/>
            <person name="Yarza P."/>
            <person name="Brito-Echeverria J."/>
            <person name="Lucio M."/>
            <person name="Schmitt-Kopplin P."/>
            <person name="Meseguer I."/>
            <person name="Schenowitz C."/>
            <person name="Dossat C."/>
            <person name="Barbe V."/>
            <person name="Dopazo J."/>
            <person name="Rossello-Mora R."/>
            <person name="Schuler M."/>
            <person name="Glockner F.O."/>
            <person name="Amann R."/>
            <person name="Gabaldon T."/>
            <person name="Anton J."/>
        </authorList>
    </citation>
    <scope>NUCLEOTIDE SEQUENCE [LARGE SCALE GENOMIC DNA]</scope>
    <source>
        <strain evidence="1 2">M8</strain>
    </source>
</reference>
<evidence type="ECO:0000313" key="2">
    <source>
        <dbReference type="Proteomes" id="UP000000933"/>
    </source>
</evidence>
<dbReference type="EMBL" id="FP565814">
    <property type="protein sequence ID" value="CBH25343.1"/>
    <property type="molecule type" value="Genomic_DNA"/>
</dbReference>
<evidence type="ECO:0008006" key="3">
    <source>
        <dbReference type="Google" id="ProtNLM"/>
    </source>
</evidence>
<accession>D5HBD8</accession>
<dbReference type="SUPFAM" id="SSF48452">
    <property type="entry name" value="TPR-like"/>
    <property type="match status" value="2"/>
</dbReference>
<name>D5HBD8_SALRM</name>
<dbReference type="InterPro" id="IPR011990">
    <property type="entry name" value="TPR-like_helical_dom_sf"/>
</dbReference>
<protein>
    <recommendedName>
        <fullName evidence="3">Tetratricopeptide repeat protein</fullName>
    </recommendedName>
</protein>
<gene>
    <name evidence="1" type="ordered locus">SRM_02422</name>
</gene>
<dbReference type="AlphaFoldDB" id="D5HBD8"/>